<dbReference type="OrthoDB" id="406659at2759"/>
<gene>
    <name evidence="1" type="ORF">C1SCF055_LOCUS20957</name>
</gene>
<dbReference type="Proteomes" id="UP001152797">
    <property type="component" value="Unassembled WGS sequence"/>
</dbReference>
<organism evidence="1">
    <name type="scientific">Cladocopium goreaui</name>
    <dbReference type="NCBI Taxonomy" id="2562237"/>
    <lineage>
        <taxon>Eukaryota</taxon>
        <taxon>Sar</taxon>
        <taxon>Alveolata</taxon>
        <taxon>Dinophyceae</taxon>
        <taxon>Suessiales</taxon>
        <taxon>Symbiodiniaceae</taxon>
        <taxon>Cladocopium</taxon>
    </lineage>
</organism>
<name>A0A9P1CMI9_9DINO</name>
<keyword evidence="3" id="KW-1185">Reference proteome</keyword>
<evidence type="ECO:0000313" key="1">
    <source>
        <dbReference type="EMBL" id="CAI3994305.1"/>
    </source>
</evidence>
<protein>
    <submittedName>
        <fullName evidence="1">Uncharacterized protein</fullName>
    </submittedName>
</protein>
<dbReference type="EMBL" id="CAMXCT020001935">
    <property type="protein sequence ID" value="CAL1147680.1"/>
    <property type="molecule type" value="Genomic_DNA"/>
</dbReference>
<dbReference type="EMBL" id="CAMXCT030001935">
    <property type="protein sequence ID" value="CAL4781617.1"/>
    <property type="molecule type" value="Genomic_DNA"/>
</dbReference>
<evidence type="ECO:0000313" key="2">
    <source>
        <dbReference type="EMBL" id="CAL4781617.1"/>
    </source>
</evidence>
<evidence type="ECO:0000313" key="3">
    <source>
        <dbReference type="Proteomes" id="UP001152797"/>
    </source>
</evidence>
<proteinExistence type="predicted"/>
<dbReference type="EMBL" id="CAMXCT010001935">
    <property type="protein sequence ID" value="CAI3994305.1"/>
    <property type="molecule type" value="Genomic_DNA"/>
</dbReference>
<reference evidence="2 3" key="2">
    <citation type="submission" date="2024-05" db="EMBL/GenBank/DDBJ databases">
        <authorList>
            <person name="Chen Y."/>
            <person name="Shah S."/>
            <person name="Dougan E. K."/>
            <person name="Thang M."/>
            <person name="Chan C."/>
        </authorList>
    </citation>
    <scope>NUCLEOTIDE SEQUENCE [LARGE SCALE GENOMIC DNA]</scope>
</reference>
<comment type="caution">
    <text evidence="1">The sequence shown here is derived from an EMBL/GenBank/DDBJ whole genome shotgun (WGS) entry which is preliminary data.</text>
</comment>
<accession>A0A9P1CMI9</accession>
<sequence length="336" mass="37884">MEWLLRWQGEHNCNEQLVDIMFNAPEEHLEVSGAASGANCQKVCTLNGFDGFSWSRQGGCILKSLGQSVSFQAVHSEGSYSGYACSQQATYLPWITDEAQKHTLYDGMTSTAAPGVTLPQSTFCFMLLQPYSDDVKLVSEQSRLGKGIFSCDHSAVYSSQQLELPSGLKTRKIYSSQMAEKGGQWNVELNTDVTMALFREVLKDPEWRQARWMIFVDPQCVFSAPKLHRLLARQGLVDTLAFLVSPSVGFPSYFQVMSQSALKTLAEKSRACYWQMRYWGDTQYHDSMWLDTCLKQTVNARRVEVSELVGTTKGCHHSHVAAWPMETVDAQRKCYM</sequence>
<reference evidence="1" key="1">
    <citation type="submission" date="2022-10" db="EMBL/GenBank/DDBJ databases">
        <authorList>
            <person name="Chen Y."/>
            <person name="Dougan E. K."/>
            <person name="Chan C."/>
            <person name="Rhodes N."/>
            <person name="Thang M."/>
        </authorList>
    </citation>
    <scope>NUCLEOTIDE SEQUENCE</scope>
</reference>
<dbReference type="AlphaFoldDB" id="A0A9P1CMI9"/>